<evidence type="ECO:0000313" key="1">
    <source>
        <dbReference type="EMBL" id="MBX44987.1"/>
    </source>
</evidence>
<name>A0A2P2NR64_RHIMU</name>
<accession>A0A2P2NR64</accession>
<protein>
    <submittedName>
        <fullName evidence="1">Uncharacterized protein</fullName>
    </submittedName>
</protein>
<dbReference type="AlphaFoldDB" id="A0A2P2NR64"/>
<dbReference type="EMBL" id="GGEC01064503">
    <property type="protein sequence ID" value="MBX44987.1"/>
    <property type="molecule type" value="Transcribed_RNA"/>
</dbReference>
<reference evidence="1" key="1">
    <citation type="submission" date="2018-02" db="EMBL/GenBank/DDBJ databases">
        <title>Rhizophora mucronata_Transcriptome.</title>
        <authorList>
            <person name="Meera S.P."/>
            <person name="Sreeshan A."/>
            <person name="Augustine A."/>
        </authorList>
    </citation>
    <scope>NUCLEOTIDE SEQUENCE</scope>
    <source>
        <tissue evidence="1">Leaf</tissue>
    </source>
</reference>
<proteinExistence type="predicted"/>
<sequence length="41" mass="4511">MIASLTPLLSVPPCSLNKPILQLHLEVHPKMHSAHPTIQSM</sequence>
<organism evidence="1">
    <name type="scientific">Rhizophora mucronata</name>
    <name type="common">Asiatic mangrove</name>
    <dbReference type="NCBI Taxonomy" id="61149"/>
    <lineage>
        <taxon>Eukaryota</taxon>
        <taxon>Viridiplantae</taxon>
        <taxon>Streptophyta</taxon>
        <taxon>Embryophyta</taxon>
        <taxon>Tracheophyta</taxon>
        <taxon>Spermatophyta</taxon>
        <taxon>Magnoliopsida</taxon>
        <taxon>eudicotyledons</taxon>
        <taxon>Gunneridae</taxon>
        <taxon>Pentapetalae</taxon>
        <taxon>rosids</taxon>
        <taxon>fabids</taxon>
        <taxon>Malpighiales</taxon>
        <taxon>Rhizophoraceae</taxon>
        <taxon>Rhizophora</taxon>
    </lineage>
</organism>